<dbReference type="EMBL" id="CP036269">
    <property type="protein sequence ID" value="QDT42343.1"/>
    <property type="molecule type" value="Genomic_DNA"/>
</dbReference>
<protein>
    <submittedName>
        <fullName evidence="1">Uncharacterized protein</fullName>
    </submittedName>
</protein>
<organism evidence="1 2">
    <name type="scientific">Gimesia alba</name>
    <dbReference type="NCBI Taxonomy" id="2527973"/>
    <lineage>
        <taxon>Bacteria</taxon>
        <taxon>Pseudomonadati</taxon>
        <taxon>Planctomycetota</taxon>
        <taxon>Planctomycetia</taxon>
        <taxon>Planctomycetales</taxon>
        <taxon>Planctomycetaceae</taxon>
        <taxon>Gimesia</taxon>
    </lineage>
</organism>
<dbReference type="OrthoDB" id="3746378at2"/>
<gene>
    <name evidence="1" type="ORF">Pan241w_24260</name>
</gene>
<dbReference type="Proteomes" id="UP000317171">
    <property type="component" value="Chromosome"/>
</dbReference>
<evidence type="ECO:0000313" key="1">
    <source>
        <dbReference type="EMBL" id="QDT42343.1"/>
    </source>
</evidence>
<dbReference type="RefSeq" id="WP_145215405.1">
    <property type="nucleotide sequence ID" value="NZ_CP036269.1"/>
</dbReference>
<dbReference type="KEGG" id="gaz:Pan241w_24260"/>
<sequence length="193" mass="21727">MAIMTSFISNMIDFLGWGKPSPHDSSPYRVADVYQGLREQVFDFKSDALESSKPENDHSVRCILMEMGLQEAVVSLLAHSDGTVSLYFSNGGGILGLGQQEGPHRVSQELLQMIPQFQSELDSTSDYSIPIPGRSKLYVFTCDQVLVLDTTEDDPKNDRLSQSPLYDKAQELIYEIRVVDENRKQERTSETEN</sequence>
<keyword evidence="2" id="KW-1185">Reference proteome</keyword>
<proteinExistence type="predicted"/>
<name>A0A517REP3_9PLAN</name>
<accession>A0A517REP3</accession>
<reference evidence="1 2" key="1">
    <citation type="submission" date="2019-02" db="EMBL/GenBank/DDBJ databases">
        <title>Deep-cultivation of Planctomycetes and their phenomic and genomic characterization uncovers novel biology.</title>
        <authorList>
            <person name="Wiegand S."/>
            <person name="Jogler M."/>
            <person name="Boedeker C."/>
            <person name="Pinto D."/>
            <person name="Vollmers J."/>
            <person name="Rivas-Marin E."/>
            <person name="Kohn T."/>
            <person name="Peeters S.H."/>
            <person name="Heuer A."/>
            <person name="Rast P."/>
            <person name="Oberbeckmann S."/>
            <person name="Bunk B."/>
            <person name="Jeske O."/>
            <person name="Meyerdierks A."/>
            <person name="Storesund J.E."/>
            <person name="Kallscheuer N."/>
            <person name="Luecker S."/>
            <person name="Lage O.M."/>
            <person name="Pohl T."/>
            <person name="Merkel B.J."/>
            <person name="Hornburger P."/>
            <person name="Mueller R.-W."/>
            <person name="Bruemmer F."/>
            <person name="Labrenz M."/>
            <person name="Spormann A.M."/>
            <person name="Op den Camp H."/>
            <person name="Overmann J."/>
            <person name="Amann R."/>
            <person name="Jetten M.S.M."/>
            <person name="Mascher T."/>
            <person name="Medema M.H."/>
            <person name="Devos D.P."/>
            <person name="Kaster A.-K."/>
            <person name="Ovreas L."/>
            <person name="Rohde M."/>
            <person name="Galperin M.Y."/>
            <person name="Jogler C."/>
        </authorList>
    </citation>
    <scope>NUCLEOTIDE SEQUENCE [LARGE SCALE GENOMIC DNA]</scope>
    <source>
        <strain evidence="1 2">Pan241w</strain>
    </source>
</reference>
<evidence type="ECO:0000313" key="2">
    <source>
        <dbReference type="Proteomes" id="UP000317171"/>
    </source>
</evidence>
<dbReference type="AlphaFoldDB" id="A0A517REP3"/>